<evidence type="ECO:0000256" key="19">
    <source>
        <dbReference type="SAM" id="MobiDB-lite"/>
    </source>
</evidence>
<dbReference type="EMBL" id="MKKU01000001">
    <property type="protein sequence ID" value="RNF27643.1"/>
    <property type="molecule type" value="Genomic_DNA"/>
</dbReference>
<dbReference type="OrthoDB" id="6270329at2759"/>
<dbReference type="Pfam" id="PF04757">
    <property type="entry name" value="Pex2_Pex12"/>
    <property type="match status" value="1"/>
</dbReference>
<dbReference type="PANTHER" id="PTHR23350:SF0">
    <property type="entry name" value="PEROXISOME BIOGENESIS FACTOR 10"/>
    <property type="match status" value="1"/>
</dbReference>
<dbReference type="RefSeq" id="XP_029232849.1">
    <property type="nucleotide sequence ID" value="XM_029366976.1"/>
</dbReference>
<evidence type="ECO:0000256" key="17">
    <source>
        <dbReference type="ARBA" id="ARBA00023140"/>
    </source>
</evidence>
<proteinExistence type="inferred from homology"/>
<keyword evidence="15 20" id="KW-1133">Transmembrane helix</keyword>
<dbReference type="PROSITE" id="PS50089">
    <property type="entry name" value="ZF_RING_2"/>
    <property type="match status" value="1"/>
</dbReference>
<dbReference type="GO" id="GO:0061630">
    <property type="term" value="F:ubiquitin protein ligase activity"/>
    <property type="evidence" value="ECO:0007669"/>
    <property type="project" value="UniProtKB-EC"/>
</dbReference>
<keyword evidence="14" id="KW-0653">Protein transport</keyword>
<keyword evidence="12" id="KW-0833">Ubl conjugation pathway</keyword>
<evidence type="ECO:0000256" key="13">
    <source>
        <dbReference type="ARBA" id="ARBA00022833"/>
    </source>
</evidence>
<dbReference type="SUPFAM" id="SSF57850">
    <property type="entry name" value="RING/U-box"/>
    <property type="match status" value="1"/>
</dbReference>
<evidence type="ECO:0000256" key="1">
    <source>
        <dbReference type="ARBA" id="ARBA00000900"/>
    </source>
</evidence>
<evidence type="ECO:0000256" key="3">
    <source>
        <dbReference type="ARBA" id="ARBA00004906"/>
    </source>
</evidence>
<comment type="pathway">
    <text evidence="3">Protein modification; protein ubiquitination.</text>
</comment>
<dbReference type="GO" id="GO:0008270">
    <property type="term" value="F:zinc ion binding"/>
    <property type="evidence" value="ECO:0007669"/>
    <property type="project" value="UniProtKB-KW"/>
</dbReference>
<dbReference type="PANTHER" id="PTHR23350">
    <property type="entry name" value="PEROXISOME ASSEMBLY PROTEIN 10"/>
    <property type="match status" value="1"/>
</dbReference>
<dbReference type="EC" id="2.3.2.27" evidence="5"/>
<evidence type="ECO:0000256" key="16">
    <source>
        <dbReference type="ARBA" id="ARBA00023136"/>
    </source>
</evidence>
<reference evidence="22 23" key="1">
    <citation type="journal article" date="2018" name="BMC Genomics">
        <title>Genomic comparison of Trypanosoma conorhini and Trypanosoma rangeli to Trypanosoma cruzi strains of high and low virulence.</title>
        <authorList>
            <person name="Bradwell K.R."/>
            <person name="Koparde V.N."/>
            <person name="Matveyev A.V."/>
            <person name="Serrano M.G."/>
            <person name="Alves J.M."/>
            <person name="Parikh H."/>
            <person name="Huang B."/>
            <person name="Lee V."/>
            <person name="Espinosa-Alvarez O."/>
            <person name="Ortiz P.A."/>
            <person name="Costa-Martins A.G."/>
            <person name="Teixeira M.M."/>
            <person name="Buck G.A."/>
        </authorList>
    </citation>
    <scope>NUCLEOTIDE SEQUENCE [LARGE SCALE GENOMIC DNA]</scope>
    <source>
        <strain evidence="22 23">025E</strain>
    </source>
</reference>
<evidence type="ECO:0000256" key="5">
    <source>
        <dbReference type="ARBA" id="ARBA00012483"/>
    </source>
</evidence>
<evidence type="ECO:0000256" key="10">
    <source>
        <dbReference type="ARBA" id="ARBA00022723"/>
    </source>
</evidence>
<evidence type="ECO:0000256" key="20">
    <source>
        <dbReference type="SAM" id="Phobius"/>
    </source>
</evidence>
<gene>
    <name evidence="22" type="ORF">Tco025E_00027</name>
</gene>
<organism evidence="22 23">
    <name type="scientific">Trypanosoma conorhini</name>
    <dbReference type="NCBI Taxonomy" id="83891"/>
    <lineage>
        <taxon>Eukaryota</taxon>
        <taxon>Discoba</taxon>
        <taxon>Euglenozoa</taxon>
        <taxon>Kinetoplastea</taxon>
        <taxon>Metakinetoplastina</taxon>
        <taxon>Trypanosomatida</taxon>
        <taxon>Trypanosomatidae</taxon>
        <taxon>Trypanosoma</taxon>
    </lineage>
</organism>
<keyword evidence="7" id="KW-0962">Peroxisome biogenesis</keyword>
<dbReference type="SMART" id="SM00184">
    <property type="entry name" value="RING"/>
    <property type="match status" value="1"/>
</dbReference>
<evidence type="ECO:0000256" key="7">
    <source>
        <dbReference type="ARBA" id="ARBA00022593"/>
    </source>
</evidence>
<evidence type="ECO:0000313" key="23">
    <source>
        <dbReference type="Proteomes" id="UP000284403"/>
    </source>
</evidence>
<evidence type="ECO:0000256" key="9">
    <source>
        <dbReference type="ARBA" id="ARBA00022692"/>
    </source>
</evidence>
<evidence type="ECO:0000256" key="15">
    <source>
        <dbReference type="ARBA" id="ARBA00022989"/>
    </source>
</evidence>
<keyword evidence="8" id="KW-0808">Transferase</keyword>
<dbReference type="Proteomes" id="UP000284403">
    <property type="component" value="Unassembled WGS sequence"/>
</dbReference>
<dbReference type="GeneID" id="40313638"/>
<feature type="region of interest" description="Disordered" evidence="19">
    <location>
        <begin position="69"/>
        <end position="89"/>
    </location>
</feature>
<evidence type="ECO:0000313" key="22">
    <source>
        <dbReference type="EMBL" id="RNF27643.1"/>
    </source>
</evidence>
<keyword evidence="23" id="KW-1185">Reference proteome</keyword>
<dbReference type="InterPro" id="IPR013083">
    <property type="entry name" value="Znf_RING/FYVE/PHD"/>
</dbReference>
<keyword evidence="10" id="KW-0479">Metal-binding</keyword>
<dbReference type="InterPro" id="IPR001841">
    <property type="entry name" value="Znf_RING"/>
</dbReference>
<protein>
    <recommendedName>
        <fullName evidence="5">RING-type E3 ubiquitin transferase</fullName>
        <ecNumber evidence="5">2.3.2.27</ecNumber>
    </recommendedName>
</protein>
<feature type="domain" description="RING-type" evidence="21">
    <location>
        <begin position="99"/>
        <end position="140"/>
    </location>
</feature>
<comment type="catalytic activity">
    <reaction evidence="1">
        <text>S-ubiquitinyl-[E2 ubiquitin-conjugating enzyme]-L-cysteine + [acceptor protein]-L-lysine = [E2 ubiquitin-conjugating enzyme]-L-cysteine + N(6)-ubiquitinyl-[acceptor protein]-L-lysine.</text>
        <dbReference type="EC" id="2.3.2.27"/>
    </reaction>
</comment>
<feature type="transmembrane region" description="Helical" evidence="20">
    <location>
        <begin position="38"/>
        <end position="56"/>
    </location>
</feature>
<keyword evidence="13" id="KW-0862">Zinc</keyword>
<dbReference type="InterPro" id="IPR017907">
    <property type="entry name" value="Znf_RING_CS"/>
</dbReference>
<dbReference type="InterPro" id="IPR006845">
    <property type="entry name" value="Pex_N"/>
</dbReference>
<evidence type="ECO:0000256" key="2">
    <source>
        <dbReference type="ARBA" id="ARBA00004585"/>
    </source>
</evidence>
<comment type="similarity">
    <text evidence="4">Belongs to the pex2/pex10/pex12 family.</text>
</comment>
<evidence type="ECO:0000256" key="4">
    <source>
        <dbReference type="ARBA" id="ARBA00008704"/>
    </source>
</evidence>
<evidence type="ECO:0000256" key="6">
    <source>
        <dbReference type="ARBA" id="ARBA00022448"/>
    </source>
</evidence>
<evidence type="ECO:0000256" key="14">
    <source>
        <dbReference type="ARBA" id="ARBA00022927"/>
    </source>
</evidence>
<keyword evidence="16 20" id="KW-0472">Membrane</keyword>
<keyword evidence="11 18" id="KW-0863">Zinc-finger</keyword>
<accession>A0A422QCD7</accession>
<comment type="caution">
    <text evidence="22">The sequence shown here is derived from an EMBL/GenBank/DDBJ whole genome shotgun (WGS) entry which is preliminary data.</text>
</comment>
<dbReference type="AlphaFoldDB" id="A0A422QCD7"/>
<keyword evidence="6" id="KW-0813">Transport</keyword>
<evidence type="ECO:0000256" key="18">
    <source>
        <dbReference type="PROSITE-ProRule" id="PRU00175"/>
    </source>
</evidence>
<keyword evidence="17" id="KW-0576">Peroxisome</keyword>
<feature type="compositionally biased region" description="Basic and acidic residues" evidence="19">
    <location>
        <begin position="69"/>
        <end position="80"/>
    </location>
</feature>
<dbReference type="GO" id="GO:0005778">
    <property type="term" value="C:peroxisomal membrane"/>
    <property type="evidence" value="ECO:0007669"/>
    <property type="project" value="UniProtKB-SubCell"/>
</dbReference>
<sequence length="170" mass="19381">MLLFLFEAYGTLSHRCVGVRYLSLVPSRKMRNDQAAPHTYFLMGILVLIELVVRLWRYMEQRSLARLQDSQHDAAKKEGEREVEDSDAEDNQNAAAGRCMLCLSHRKQPTATLCGHIFCWRCLLDWIKSNSHGAICPFCRRQITVQSSVPLYLYVAKEAPTVGEVHDTPA</sequence>
<name>A0A422QCD7_9TRYP</name>
<evidence type="ECO:0000259" key="21">
    <source>
        <dbReference type="PROSITE" id="PS50089"/>
    </source>
</evidence>
<dbReference type="GO" id="GO:0016558">
    <property type="term" value="P:protein import into peroxisome matrix"/>
    <property type="evidence" value="ECO:0007669"/>
    <property type="project" value="InterPro"/>
</dbReference>
<comment type="subcellular location">
    <subcellularLocation>
        <location evidence="2">Peroxisome membrane</location>
        <topology evidence="2">Multi-pass membrane protein</topology>
    </subcellularLocation>
</comment>
<evidence type="ECO:0000256" key="8">
    <source>
        <dbReference type="ARBA" id="ARBA00022679"/>
    </source>
</evidence>
<dbReference type="PROSITE" id="PS00518">
    <property type="entry name" value="ZF_RING_1"/>
    <property type="match status" value="1"/>
</dbReference>
<evidence type="ECO:0000256" key="12">
    <source>
        <dbReference type="ARBA" id="ARBA00022786"/>
    </source>
</evidence>
<dbReference type="Pfam" id="PF13639">
    <property type="entry name" value="zf-RING_2"/>
    <property type="match status" value="1"/>
</dbReference>
<dbReference type="InterPro" id="IPR025654">
    <property type="entry name" value="PEX2/10"/>
</dbReference>
<keyword evidence="9 20" id="KW-0812">Transmembrane</keyword>
<evidence type="ECO:0000256" key="11">
    <source>
        <dbReference type="ARBA" id="ARBA00022771"/>
    </source>
</evidence>
<dbReference type="Gene3D" id="3.30.40.10">
    <property type="entry name" value="Zinc/RING finger domain, C3HC4 (zinc finger)"/>
    <property type="match status" value="1"/>
</dbReference>